<evidence type="ECO:0000256" key="1">
    <source>
        <dbReference type="SAM" id="MobiDB-lite"/>
    </source>
</evidence>
<reference evidence="2" key="1">
    <citation type="submission" date="2023-07" db="EMBL/GenBank/DDBJ databases">
        <title>Chromosome-level Genome Assembly of Striped Snakehead (Channa striata).</title>
        <authorList>
            <person name="Liu H."/>
        </authorList>
    </citation>
    <scope>NUCLEOTIDE SEQUENCE</scope>
    <source>
        <strain evidence="2">Gz</strain>
        <tissue evidence="2">Muscle</tissue>
    </source>
</reference>
<evidence type="ECO:0000313" key="3">
    <source>
        <dbReference type="Proteomes" id="UP001187415"/>
    </source>
</evidence>
<gene>
    <name evidence="2" type="ORF">Q5P01_013736</name>
</gene>
<sequence>MCLRPSVVYKWFGNFCFSPQENQPESRDGNEDEDEIITLSDAESQSLLCPVGSSKEATSVEVVTTTTSTADCVVVLDKTEDMRIKNDGGCRPSAPQQSCAETTSSPDGSHPHSVSGSPPCTSAGISPDSPEAVCVPQSAMTHPSEPNIDSVSFWKGCTAAGCTEAIFADFMNEMNNISSRIQSHQASQEDYDLALRVIASSGKLFDLVAKQQKELLKKQRELTKAAAAMKEVVSALRPPLTLGLSPQATISDI</sequence>
<organism evidence="2 3">
    <name type="scientific">Channa striata</name>
    <name type="common">Snakehead murrel</name>
    <name type="synonym">Ophicephalus striatus</name>
    <dbReference type="NCBI Taxonomy" id="64152"/>
    <lineage>
        <taxon>Eukaryota</taxon>
        <taxon>Metazoa</taxon>
        <taxon>Chordata</taxon>
        <taxon>Craniata</taxon>
        <taxon>Vertebrata</taxon>
        <taxon>Euteleostomi</taxon>
        <taxon>Actinopterygii</taxon>
        <taxon>Neopterygii</taxon>
        <taxon>Teleostei</taxon>
        <taxon>Neoteleostei</taxon>
        <taxon>Acanthomorphata</taxon>
        <taxon>Anabantaria</taxon>
        <taxon>Anabantiformes</taxon>
        <taxon>Channoidei</taxon>
        <taxon>Channidae</taxon>
        <taxon>Channa</taxon>
    </lineage>
</organism>
<evidence type="ECO:0000313" key="2">
    <source>
        <dbReference type="EMBL" id="KAK2839996.1"/>
    </source>
</evidence>
<keyword evidence="3" id="KW-1185">Reference proteome</keyword>
<feature type="region of interest" description="Disordered" evidence="1">
    <location>
        <begin position="84"/>
        <end position="131"/>
    </location>
</feature>
<name>A0AA88MKQ2_CHASR</name>
<feature type="compositionally biased region" description="Polar residues" evidence="1">
    <location>
        <begin position="94"/>
        <end position="103"/>
    </location>
</feature>
<accession>A0AA88MKQ2</accession>
<dbReference type="Proteomes" id="UP001187415">
    <property type="component" value="Unassembled WGS sequence"/>
</dbReference>
<comment type="caution">
    <text evidence="2">The sequence shown here is derived from an EMBL/GenBank/DDBJ whole genome shotgun (WGS) entry which is preliminary data.</text>
</comment>
<protein>
    <submittedName>
        <fullName evidence="2">Uncharacterized protein</fullName>
    </submittedName>
</protein>
<proteinExistence type="predicted"/>
<feature type="compositionally biased region" description="Low complexity" evidence="1">
    <location>
        <begin position="104"/>
        <end position="119"/>
    </location>
</feature>
<dbReference type="AlphaFoldDB" id="A0AA88MKQ2"/>
<dbReference type="EMBL" id="JAUPFM010000010">
    <property type="protein sequence ID" value="KAK2839996.1"/>
    <property type="molecule type" value="Genomic_DNA"/>
</dbReference>